<feature type="coiled-coil region" evidence="5">
    <location>
        <begin position="331"/>
        <end position="358"/>
    </location>
</feature>
<reference evidence="9" key="1">
    <citation type="submission" date="2021-07" db="EMBL/GenBank/DDBJ databases">
        <authorList>
            <person name="Catto M.A."/>
            <person name="Jacobson A."/>
            <person name="Kennedy G."/>
            <person name="Labadie P."/>
            <person name="Hunt B.G."/>
            <person name="Srinivasan R."/>
        </authorList>
    </citation>
    <scope>NUCLEOTIDE SEQUENCE</scope>
    <source>
        <strain evidence="9">PL_HMW_Pooled</strain>
        <tissue evidence="9">Head</tissue>
    </source>
</reference>
<keyword evidence="5" id="KW-0175">Coiled coil</keyword>
<keyword evidence="1" id="KW-0479">Metal-binding</keyword>
<dbReference type="Pfam" id="PF05485">
    <property type="entry name" value="THAP"/>
    <property type="match status" value="1"/>
</dbReference>
<evidence type="ECO:0000256" key="4">
    <source>
        <dbReference type="ARBA" id="ARBA00023125"/>
    </source>
</evidence>
<evidence type="ECO:0000256" key="3">
    <source>
        <dbReference type="ARBA" id="ARBA00022833"/>
    </source>
</evidence>
<feature type="domain" description="Transposable element P transposase-like RNase H" evidence="8">
    <location>
        <begin position="438"/>
        <end position="560"/>
    </location>
</feature>
<evidence type="ECO:0000256" key="2">
    <source>
        <dbReference type="ARBA" id="ARBA00022771"/>
    </source>
</evidence>
<evidence type="ECO:0000313" key="10">
    <source>
        <dbReference type="Proteomes" id="UP001219518"/>
    </source>
</evidence>
<sequence length="587" mass="66062">MPPSCCVVGCHTGRKRKRDGGDCEKHVELQVPRDEDQFNEWKKVIPNSTAKSKVCSLHFWDYEVIRFTEITLRDGSKFRSPTVPHVTKNAVPSRFLFRASSSLECERGLKSPSSPNCSPKRCTVTDLIVSTDPHGHSDWIEVKSNEMDTISPPSSIQFESEKEDQEKESPPSSILLGSEIEAGEKESSAHSVKSCSSGETSTFTSSGSKSKASGSTGSTGSTGSSTSETSSSTKSSQISIPISKQFKFDHSYSKEIPYNLERLMQTYKQVLLPTKTWSAIQYQDQKTAFVHHNVHFETDKAVVFHSSMRPDVYFCKINYPDPPLISTKTDLEEFLLKIESLRKRLQECLEKCASTTESDLEAYVSKVPKEQQELVKNIFMAAKCKSSKGRRYSREFVYQCMVMRIKGHALYRKLRRENKLPLPSERTLNKYMKALKPEYGFQEKVFSAMGLKGKGLDTSERHGCLLLDEMQLDAALCFRADLCKVVGLVDLEKYTPPDQEKRQGDHGLVLMYQPFKGQWVQTLGAFLSSATVPGYILRNIILEAVILLYNQGFTVDIVIFFSPVCSLNPQGRYPEGIKFLAPILSEL</sequence>
<reference evidence="9" key="2">
    <citation type="journal article" date="2023" name="BMC Genomics">
        <title>Pest status, molecular evolution, and epigenetic factors derived from the genome assembly of Frankliniella fusca, a thysanopteran phytovirus vector.</title>
        <authorList>
            <person name="Catto M.A."/>
            <person name="Labadie P.E."/>
            <person name="Jacobson A.L."/>
            <person name="Kennedy G.G."/>
            <person name="Srinivasan R."/>
            <person name="Hunt B.G."/>
        </authorList>
    </citation>
    <scope>NUCLEOTIDE SEQUENCE</scope>
    <source>
        <strain evidence="9">PL_HMW_Pooled</strain>
    </source>
</reference>
<keyword evidence="10" id="KW-1185">Reference proteome</keyword>
<dbReference type="Pfam" id="PF21787">
    <property type="entry name" value="TNP-like_RNaseH_N"/>
    <property type="match status" value="1"/>
</dbReference>
<protein>
    <submittedName>
        <fullName evidence="9">DNA transposase</fullName>
    </submittedName>
</protein>
<evidence type="ECO:0000256" key="6">
    <source>
        <dbReference type="SAM" id="MobiDB-lite"/>
    </source>
</evidence>
<keyword evidence="2" id="KW-0863">Zinc-finger</keyword>
<comment type="caution">
    <text evidence="9">The sequence shown here is derived from an EMBL/GenBank/DDBJ whole genome shotgun (WGS) entry which is preliminary data.</text>
</comment>
<proteinExistence type="predicted"/>
<dbReference type="InterPro" id="IPR048365">
    <property type="entry name" value="TNP-like_RNaseH_N"/>
</dbReference>
<organism evidence="9 10">
    <name type="scientific">Frankliniella fusca</name>
    <dbReference type="NCBI Taxonomy" id="407009"/>
    <lineage>
        <taxon>Eukaryota</taxon>
        <taxon>Metazoa</taxon>
        <taxon>Ecdysozoa</taxon>
        <taxon>Arthropoda</taxon>
        <taxon>Hexapoda</taxon>
        <taxon>Insecta</taxon>
        <taxon>Pterygota</taxon>
        <taxon>Neoptera</taxon>
        <taxon>Paraneoptera</taxon>
        <taxon>Thysanoptera</taxon>
        <taxon>Terebrantia</taxon>
        <taxon>Thripoidea</taxon>
        <taxon>Thripidae</taxon>
        <taxon>Frankliniella</taxon>
    </lineage>
</organism>
<evidence type="ECO:0000259" key="7">
    <source>
        <dbReference type="Pfam" id="PF05485"/>
    </source>
</evidence>
<dbReference type="InterPro" id="IPR006612">
    <property type="entry name" value="THAP_Znf"/>
</dbReference>
<feature type="domain" description="THAP-type" evidence="7">
    <location>
        <begin position="5"/>
        <end position="95"/>
    </location>
</feature>
<name>A0AAE1LNP0_9NEOP</name>
<dbReference type="AlphaFoldDB" id="A0AAE1LNP0"/>
<feature type="compositionally biased region" description="Low complexity" evidence="6">
    <location>
        <begin position="194"/>
        <end position="236"/>
    </location>
</feature>
<evidence type="ECO:0000313" key="9">
    <source>
        <dbReference type="EMBL" id="KAK3926388.1"/>
    </source>
</evidence>
<evidence type="ECO:0000259" key="8">
    <source>
        <dbReference type="Pfam" id="PF21787"/>
    </source>
</evidence>
<dbReference type="GO" id="GO:0003677">
    <property type="term" value="F:DNA binding"/>
    <property type="evidence" value="ECO:0007669"/>
    <property type="project" value="UniProtKB-KW"/>
</dbReference>
<dbReference type="GO" id="GO:0008270">
    <property type="term" value="F:zinc ion binding"/>
    <property type="evidence" value="ECO:0007669"/>
    <property type="project" value="UniProtKB-KW"/>
</dbReference>
<gene>
    <name evidence="9" type="ORF">KUF71_000458</name>
</gene>
<keyword evidence="3" id="KW-0862">Zinc</keyword>
<accession>A0AAE1LNP0</accession>
<feature type="compositionally biased region" description="Polar residues" evidence="6">
    <location>
        <begin position="147"/>
        <end position="158"/>
    </location>
</feature>
<evidence type="ECO:0000256" key="1">
    <source>
        <dbReference type="ARBA" id="ARBA00022723"/>
    </source>
</evidence>
<evidence type="ECO:0000256" key="5">
    <source>
        <dbReference type="SAM" id="Coils"/>
    </source>
</evidence>
<dbReference type="Proteomes" id="UP001219518">
    <property type="component" value="Unassembled WGS sequence"/>
</dbReference>
<keyword evidence="4" id="KW-0238">DNA-binding</keyword>
<feature type="region of interest" description="Disordered" evidence="6">
    <location>
        <begin position="134"/>
        <end position="236"/>
    </location>
</feature>
<dbReference type="EMBL" id="JAHWGI010001255">
    <property type="protein sequence ID" value="KAK3926388.1"/>
    <property type="molecule type" value="Genomic_DNA"/>
</dbReference>
<dbReference type="SUPFAM" id="SSF57716">
    <property type="entry name" value="Glucocorticoid receptor-like (DNA-binding domain)"/>
    <property type="match status" value="1"/>
</dbReference>
<feature type="compositionally biased region" description="Basic and acidic residues" evidence="6">
    <location>
        <begin position="134"/>
        <end position="146"/>
    </location>
</feature>